<keyword evidence="2" id="KW-0812">Transmembrane</keyword>
<keyword evidence="5" id="KW-1185">Reference proteome</keyword>
<evidence type="ECO:0000313" key="4">
    <source>
        <dbReference type="EMBL" id="KAJ3488501.1"/>
    </source>
</evidence>
<dbReference type="Pfam" id="PF00026">
    <property type="entry name" value="Asp"/>
    <property type="match status" value="1"/>
</dbReference>
<protein>
    <recommendedName>
        <fullName evidence="3">Peptidase A1 domain-containing protein</fullName>
    </recommendedName>
</protein>
<dbReference type="InterPro" id="IPR033121">
    <property type="entry name" value="PEPTIDASE_A1"/>
</dbReference>
<dbReference type="AlphaFoldDB" id="A0AAD5V802"/>
<evidence type="ECO:0000313" key="5">
    <source>
        <dbReference type="Proteomes" id="UP001212997"/>
    </source>
</evidence>
<accession>A0AAD5V802</accession>
<proteinExistence type="predicted"/>
<feature type="domain" description="Peptidase A1" evidence="3">
    <location>
        <begin position="1"/>
        <end position="268"/>
    </location>
</feature>
<dbReference type="Gene3D" id="2.40.70.10">
    <property type="entry name" value="Acid Proteases"/>
    <property type="match status" value="1"/>
</dbReference>
<comment type="caution">
    <text evidence="4">The sequence shown here is derived from an EMBL/GenBank/DDBJ whole genome shotgun (WGS) entry which is preliminary data.</text>
</comment>
<dbReference type="EMBL" id="JANAWD010000065">
    <property type="protein sequence ID" value="KAJ3488501.1"/>
    <property type="molecule type" value="Genomic_DNA"/>
</dbReference>
<sequence>MLSNAVVGKSISGILGLGTNRGVSSNANATQIYKPTFLDSIPGQWLDANPTAANFTFGMTIKPPLVKPQLVDSNASISLPSNRSAGILHWLQTDTSFYQQDQLSYANVDTSLATSVVTTTGPQDWLFPLDGWLVTTARGSVGNQTQLIANVDILHQGIYIPLRDAELMYVSIPESYPLSTTSTFGALSQSWSVPCDAEFTLGITIGLRTFTLDSRALVIRQPDGSCVGAIEGWKDPKVTQYLLGARFLSSLYVIFIVQPNGPSLIGFSIIAENIVISPSSSHLGVIVGGTIGGLALLLLSVFIIWWCCIRPQSSTAYATNLDERQRPTTFDIAPYPFMVSRFPNEPLYSGAQKIAWNPGSTTTGSSSQATFASDRSDYTANLLRPPRSSPRAHRDHFCRNHHKAAIDRPPPAYDDAGRRAGVVRKPLEK</sequence>
<feature type="transmembrane region" description="Helical" evidence="2">
    <location>
        <begin position="251"/>
        <end position="271"/>
    </location>
</feature>
<dbReference type="SUPFAM" id="SSF50630">
    <property type="entry name" value="Acid proteases"/>
    <property type="match status" value="1"/>
</dbReference>
<feature type="region of interest" description="Disordered" evidence="1">
    <location>
        <begin position="401"/>
        <end position="429"/>
    </location>
</feature>
<organism evidence="4 5">
    <name type="scientific">Meripilus lineatus</name>
    <dbReference type="NCBI Taxonomy" id="2056292"/>
    <lineage>
        <taxon>Eukaryota</taxon>
        <taxon>Fungi</taxon>
        <taxon>Dikarya</taxon>
        <taxon>Basidiomycota</taxon>
        <taxon>Agaricomycotina</taxon>
        <taxon>Agaricomycetes</taxon>
        <taxon>Polyporales</taxon>
        <taxon>Meripilaceae</taxon>
        <taxon>Meripilus</taxon>
    </lineage>
</organism>
<evidence type="ECO:0000256" key="2">
    <source>
        <dbReference type="SAM" id="Phobius"/>
    </source>
</evidence>
<keyword evidence="2" id="KW-0472">Membrane</keyword>
<evidence type="ECO:0000259" key="3">
    <source>
        <dbReference type="PROSITE" id="PS51767"/>
    </source>
</evidence>
<dbReference type="PROSITE" id="PS51767">
    <property type="entry name" value="PEPTIDASE_A1"/>
    <property type="match status" value="1"/>
</dbReference>
<keyword evidence="2" id="KW-1133">Transmembrane helix</keyword>
<dbReference type="Proteomes" id="UP001212997">
    <property type="component" value="Unassembled WGS sequence"/>
</dbReference>
<name>A0AAD5V802_9APHY</name>
<dbReference type="InterPro" id="IPR021109">
    <property type="entry name" value="Peptidase_aspartic_dom_sf"/>
</dbReference>
<feature type="transmembrane region" description="Helical" evidence="2">
    <location>
        <begin position="283"/>
        <end position="306"/>
    </location>
</feature>
<reference evidence="4" key="1">
    <citation type="submission" date="2022-07" db="EMBL/GenBank/DDBJ databases">
        <title>Genome Sequence of Physisporinus lineatus.</title>
        <authorList>
            <person name="Buettner E."/>
        </authorList>
    </citation>
    <scope>NUCLEOTIDE SEQUENCE</scope>
    <source>
        <strain evidence="4">VT162</strain>
    </source>
</reference>
<evidence type="ECO:0000256" key="1">
    <source>
        <dbReference type="SAM" id="MobiDB-lite"/>
    </source>
</evidence>
<gene>
    <name evidence="4" type="ORF">NLI96_g2777</name>
</gene>